<dbReference type="Gene3D" id="3.30.420.150">
    <property type="entry name" value="Exopolyphosphatase. Domain 2"/>
    <property type="match status" value="1"/>
</dbReference>
<protein>
    <submittedName>
        <fullName evidence="4">Unannotated protein</fullName>
    </submittedName>
</protein>
<dbReference type="CDD" id="cd24006">
    <property type="entry name" value="ASKHA_NBD_PPX_GppA"/>
    <property type="match status" value="1"/>
</dbReference>
<dbReference type="PANTHER" id="PTHR30005:SF0">
    <property type="entry name" value="RETROGRADE REGULATION PROTEIN 2"/>
    <property type="match status" value="1"/>
</dbReference>
<evidence type="ECO:0000313" key="4">
    <source>
        <dbReference type="EMBL" id="CAB4581454.1"/>
    </source>
</evidence>
<evidence type="ECO:0000256" key="1">
    <source>
        <dbReference type="ARBA" id="ARBA00022801"/>
    </source>
</evidence>
<dbReference type="Gene3D" id="3.30.420.40">
    <property type="match status" value="1"/>
</dbReference>
<feature type="domain" description="Ppx/GppA phosphatase C-terminal" evidence="3">
    <location>
        <begin position="342"/>
        <end position="479"/>
    </location>
</feature>
<reference evidence="4" key="1">
    <citation type="submission" date="2020-05" db="EMBL/GenBank/DDBJ databases">
        <authorList>
            <person name="Chiriac C."/>
            <person name="Salcher M."/>
            <person name="Ghai R."/>
            <person name="Kavagutti S V."/>
        </authorList>
    </citation>
    <scope>NUCLEOTIDE SEQUENCE</scope>
</reference>
<feature type="domain" description="Ppx/GppA phosphatase N-terminal" evidence="2">
    <location>
        <begin position="30"/>
        <end position="319"/>
    </location>
</feature>
<dbReference type="InterPro" id="IPR050273">
    <property type="entry name" value="GppA/Ppx_hydrolase"/>
</dbReference>
<gene>
    <name evidence="4" type="ORF">UFOPK1493_03120</name>
</gene>
<keyword evidence="1" id="KW-0378">Hydrolase</keyword>
<name>A0A6J6F3D6_9ZZZZ</name>
<accession>A0A6J6F3D6</accession>
<sequence length="540" mass="58043">MTSSTGGDDPGVVAALDLGTNSFHLVVARVHGGDLDTTSFEVVTREKETVRLGHGGGDMKRLGDDAVERGIGALRRMRRIADSHGATVRAVATSAVREAENADVFLARARDEAGIDVEVISGVEEARLIHLGVLQAVPVFERRLLLVDIGGGSTEVLVGERGETLAARSFKLGAVRLTDRFFPGGAVAPSSVADCRSYVRSVLAGFEREVHQLGFEVAIASSGTAETVASLVRARHGRPAPHTYNRFEFTRDELDDVVAVLAARRTAATRASIPGLEPQRADIIVAGAIVLQCVAHAFDVAAFTFSDAALREGVLLDTIARSRRALAAPSPDDLHHLRDVARRSVLALAARCDDDLDHSLHVARLALRIFDDTAPLHGLSSTARDLLEAAATLANVGLVVAHSRHHLHSYYVIRNSELTGLTDHEIELIAQVARYHRKSAPKDSHPAFQALDPTSRHLVRSLAAILRVAIGLDRSHDGRVVDVRTVGHGGRLRIEAVHAPDRDVALEVYTAQERSALLAEVLERRVDVVAVARRDAGPAR</sequence>
<dbReference type="InterPro" id="IPR048950">
    <property type="entry name" value="Ppx_GppA_C"/>
</dbReference>
<dbReference type="Pfam" id="PF21447">
    <property type="entry name" value="Ppx-GppA_III"/>
    <property type="match status" value="1"/>
</dbReference>
<evidence type="ECO:0000259" key="2">
    <source>
        <dbReference type="Pfam" id="PF02541"/>
    </source>
</evidence>
<dbReference type="SUPFAM" id="SSF109604">
    <property type="entry name" value="HD-domain/PDEase-like"/>
    <property type="match status" value="1"/>
</dbReference>
<dbReference type="PIRSF" id="PIRSF001267">
    <property type="entry name" value="Pyrophosphatase_GppA_Ppx"/>
    <property type="match status" value="1"/>
</dbReference>
<dbReference type="Gene3D" id="1.10.3210.10">
    <property type="entry name" value="Hypothetical protein af1432"/>
    <property type="match status" value="1"/>
</dbReference>
<organism evidence="4">
    <name type="scientific">freshwater metagenome</name>
    <dbReference type="NCBI Taxonomy" id="449393"/>
    <lineage>
        <taxon>unclassified sequences</taxon>
        <taxon>metagenomes</taxon>
        <taxon>ecological metagenomes</taxon>
    </lineage>
</organism>
<dbReference type="InterPro" id="IPR003695">
    <property type="entry name" value="Ppx_GppA_N"/>
</dbReference>
<proteinExistence type="predicted"/>
<dbReference type="SUPFAM" id="SSF53067">
    <property type="entry name" value="Actin-like ATPase domain"/>
    <property type="match status" value="2"/>
</dbReference>
<evidence type="ECO:0000259" key="3">
    <source>
        <dbReference type="Pfam" id="PF21447"/>
    </source>
</evidence>
<dbReference type="PANTHER" id="PTHR30005">
    <property type="entry name" value="EXOPOLYPHOSPHATASE"/>
    <property type="match status" value="1"/>
</dbReference>
<dbReference type="Pfam" id="PF02541">
    <property type="entry name" value="Ppx-GppA"/>
    <property type="match status" value="1"/>
</dbReference>
<dbReference type="GO" id="GO:0016462">
    <property type="term" value="F:pyrophosphatase activity"/>
    <property type="evidence" value="ECO:0007669"/>
    <property type="project" value="TreeGrafter"/>
</dbReference>
<dbReference type="InterPro" id="IPR043129">
    <property type="entry name" value="ATPase_NBD"/>
</dbReference>
<dbReference type="InterPro" id="IPR030673">
    <property type="entry name" value="PyroPPase_GppA_Ppx"/>
</dbReference>
<dbReference type="EMBL" id="CAEZSR010000157">
    <property type="protein sequence ID" value="CAB4581454.1"/>
    <property type="molecule type" value="Genomic_DNA"/>
</dbReference>
<dbReference type="AlphaFoldDB" id="A0A6J6F3D6"/>